<gene>
    <name evidence="1" type="ORF">DACRYDRAFT_107494</name>
</gene>
<reference evidence="1 2" key="1">
    <citation type="journal article" date="2012" name="Science">
        <title>The Paleozoic origin of enzymatic lignin decomposition reconstructed from 31 fungal genomes.</title>
        <authorList>
            <person name="Floudas D."/>
            <person name="Binder M."/>
            <person name="Riley R."/>
            <person name="Barry K."/>
            <person name="Blanchette R.A."/>
            <person name="Henrissat B."/>
            <person name="Martinez A.T."/>
            <person name="Otillar R."/>
            <person name="Spatafora J.W."/>
            <person name="Yadav J.S."/>
            <person name="Aerts A."/>
            <person name="Benoit I."/>
            <person name="Boyd A."/>
            <person name="Carlson A."/>
            <person name="Copeland A."/>
            <person name="Coutinho P.M."/>
            <person name="de Vries R.P."/>
            <person name="Ferreira P."/>
            <person name="Findley K."/>
            <person name="Foster B."/>
            <person name="Gaskell J."/>
            <person name="Glotzer D."/>
            <person name="Gorecki P."/>
            <person name="Heitman J."/>
            <person name="Hesse C."/>
            <person name="Hori C."/>
            <person name="Igarashi K."/>
            <person name="Jurgens J.A."/>
            <person name="Kallen N."/>
            <person name="Kersten P."/>
            <person name="Kohler A."/>
            <person name="Kuees U."/>
            <person name="Kumar T.K.A."/>
            <person name="Kuo A."/>
            <person name="LaButti K."/>
            <person name="Larrondo L.F."/>
            <person name="Lindquist E."/>
            <person name="Ling A."/>
            <person name="Lombard V."/>
            <person name="Lucas S."/>
            <person name="Lundell T."/>
            <person name="Martin R."/>
            <person name="McLaughlin D.J."/>
            <person name="Morgenstern I."/>
            <person name="Morin E."/>
            <person name="Murat C."/>
            <person name="Nagy L.G."/>
            <person name="Nolan M."/>
            <person name="Ohm R.A."/>
            <person name="Patyshakuliyeva A."/>
            <person name="Rokas A."/>
            <person name="Ruiz-Duenas F.J."/>
            <person name="Sabat G."/>
            <person name="Salamov A."/>
            <person name="Samejima M."/>
            <person name="Schmutz J."/>
            <person name="Slot J.C."/>
            <person name="St John F."/>
            <person name="Stenlid J."/>
            <person name="Sun H."/>
            <person name="Sun S."/>
            <person name="Syed K."/>
            <person name="Tsang A."/>
            <person name="Wiebenga A."/>
            <person name="Young D."/>
            <person name="Pisabarro A."/>
            <person name="Eastwood D.C."/>
            <person name="Martin F."/>
            <person name="Cullen D."/>
            <person name="Grigoriev I.V."/>
            <person name="Hibbett D.S."/>
        </authorList>
    </citation>
    <scope>NUCLEOTIDE SEQUENCE [LARGE SCALE GENOMIC DNA]</scope>
    <source>
        <strain evidence="1 2">DJM-731 SS1</strain>
    </source>
</reference>
<dbReference type="HOGENOM" id="CLU_132183_0_0_1"/>
<evidence type="ECO:0000313" key="1">
    <source>
        <dbReference type="EMBL" id="EJU01756.1"/>
    </source>
</evidence>
<organism evidence="1 2">
    <name type="scientific">Dacryopinax primogenitus (strain DJM 731)</name>
    <name type="common">Brown rot fungus</name>
    <dbReference type="NCBI Taxonomy" id="1858805"/>
    <lineage>
        <taxon>Eukaryota</taxon>
        <taxon>Fungi</taxon>
        <taxon>Dikarya</taxon>
        <taxon>Basidiomycota</taxon>
        <taxon>Agaricomycotina</taxon>
        <taxon>Dacrymycetes</taxon>
        <taxon>Dacrymycetales</taxon>
        <taxon>Dacrymycetaceae</taxon>
        <taxon>Dacryopinax</taxon>
    </lineage>
</organism>
<dbReference type="EMBL" id="JH795863">
    <property type="protein sequence ID" value="EJU01756.1"/>
    <property type="molecule type" value="Genomic_DNA"/>
</dbReference>
<sequence length="146" mass="15793">MVKADAPPQLTFSTSRAMFSALVVTSIAFAFARMALAQDVQCITYGATACPCTPPTLDDLQNLISEFCGDNGGYPYYEYYEDLEATLPVEGYYQVTSDRPGGFSQATCNSALNYIITECDATSDFWITGVYETGGVTFSVTPCELA</sequence>
<dbReference type="AlphaFoldDB" id="M5FVD5"/>
<dbReference type="OrthoDB" id="3350436at2759"/>
<proteinExistence type="predicted"/>
<evidence type="ECO:0000313" key="2">
    <source>
        <dbReference type="Proteomes" id="UP000030653"/>
    </source>
</evidence>
<dbReference type="RefSeq" id="XP_040628653.1">
    <property type="nucleotide sequence ID" value="XM_040768483.1"/>
</dbReference>
<keyword evidence="2" id="KW-1185">Reference proteome</keyword>
<dbReference type="GeneID" id="63683545"/>
<dbReference type="Proteomes" id="UP000030653">
    <property type="component" value="Unassembled WGS sequence"/>
</dbReference>
<name>M5FVD5_DACPD</name>
<accession>M5FVD5</accession>
<protein>
    <submittedName>
        <fullName evidence="1">Uncharacterized protein</fullName>
    </submittedName>
</protein>